<feature type="compositionally biased region" description="Low complexity" evidence="1">
    <location>
        <begin position="223"/>
        <end position="239"/>
    </location>
</feature>
<gene>
    <name evidence="3" type="ORF">FB45DRAFT_1058222</name>
</gene>
<keyword evidence="4" id="KW-1185">Reference proteome</keyword>
<dbReference type="Gene3D" id="1.10.472.10">
    <property type="entry name" value="Cyclin-like"/>
    <property type="match status" value="1"/>
</dbReference>
<feature type="domain" description="Cyclin N-terminal" evidence="2">
    <location>
        <begin position="82"/>
        <end position="175"/>
    </location>
</feature>
<dbReference type="PANTHER" id="PTHR15615:SF10">
    <property type="entry name" value="PHO85 CYCLIN-2-RELATED"/>
    <property type="match status" value="1"/>
</dbReference>
<dbReference type="Proteomes" id="UP001221142">
    <property type="component" value="Unassembled WGS sequence"/>
</dbReference>
<proteinExistence type="predicted"/>
<evidence type="ECO:0000256" key="1">
    <source>
        <dbReference type="SAM" id="MobiDB-lite"/>
    </source>
</evidence>
<evidence type="ECO:0000259" key="2">
    <source>
        <dbReference type="Pfam" id="PF00134"/>
    </source>
</evidence>
<feature type="compositionally biased region" description="Low complexity" evidence="1">
    <location>
        <begin position="203"/>
        <end position="213"/>
    </location>
</feature>
<dbReference type="GO" id="GO:0000307">
    <property type="term" value="C:cyclin-dependent protein kinase holoenzyme complex"/>
    <property type="evidence" value="ECO:0007669"/>
    <property type="project" value="TreeGrafter"/>
</dbReference>
<dbReference type="InterPro" id="IPR036915">
    <property type="entry name" value="Cyclin-like_sf"/>
</dbReference>
<feature type="region of interest" description="Disordered" evidence="1">
    <location>
        <begin position="195"/>
        <end position="248"/>
    </location>
</feature>
<dbReference type="Pfam" id="PF00134">
    <property type="entry name" value="Cyclin_N"/>
    <property type="match status" value="1"/>
</dbReference>
<dbReference type="GO" id="GO:0016538">
    <property type="term" value="F:cyclin-dependent protein serine/threonine kinase regulator activity"/>
    <property type="evidence" value="ECO:0007669"/>
    <property type="project" value="TreeGrafter"/>
</dbReference>
<dbReference type="CDD" id="cd20557">
    <property type="entry name" value="CYCLIN_ScPCL1-like"/>
    <property type="match status" value="1"/>
</dbReference>
<dbReference type="AlphaFoldDB" id="A0AAD7BY07"/>
<dbReference type="SUPFAM" id="SSF47954">
    <property type="entry name" value="Cyclin-like"/>
    <property type="match status" value="1"/>
</dbReference>
<dbReference type="EMBL" id="JARKIF010000008">
    <property type="protein sequence ID" value="KAJ7633294.1"/>
    <property type="molecule type" value="Genomic_DNA"/>
</dbReference>
<dbReference type="InterPro" id="IPR006671">
    <property type="entry name" value="Cyclin_N"/>
</dbReference>
<reference evidence="3" key="1">
    <citation type="submission" date="2023-03" db="EMBL/GenBank/DDBJ databases">
        <title>Massive genome expansion in bonnet fungi (Mycena s.s.) driven by repeated elements and novel gene families across ecological guilds.</title>
        <authorList>
            <consortium name="Lawrence Berkeley National Laboratory"/>
            <person name="Harder C.B."/>
            <person name="Miyauchi S."/>
            <person name="Viragh M."/>
            <person name="Kuo A."/>
            <person name="Thoen E."/>
            <person name="Andreopoulos B."/>
            <person name="Lu D."/>
            <person name="Skrede I."/>
            <person name="Drula E."/>
            <person name="Henrissat B."/>
            <person name="Morin E."/>
            <person name="Kohler A."/>
            <person name="Barry K."/>
            <person name="LaButti K."/>
            <person name="Morin E."/>
            <person name="Salamov A."/>
            <person name="Lipzen A."/>
            <person name="Mereny Z."/>
            <person name="Hegedus B."/>
            <person name="Baldrian P."/>
            <person name="Stursova M."/>
            <person name="Weitz H."/>
            <person name="Taylor A."/>
            <person name="Grigoriev I.V."/>
            <person name="Nagy L.G."/>
            <person name="Martin F."/>
            <person name="Kauserud H."/>
        </authorList>
    </citation>
    <scope>NUCLEOTIDE SEQUENCE</scope>
    <source>
        <strain evidence="3">9284</strain>
    </source>
</reference>
<evidence type="ECO:0000313" key="3">
    <source>
        <dbReference type="EMBL" id="KAJ7633294.1"/>
    </source>
</evidence>
<evidence type="ECO:0000313" key="4">
    <source>
        <dbReference type="Proteomes" id="UP001221142"/>
    </source>
</evidence>
<dbReference type="GO" id="GO:0005634">
    <property type="term" value="C:nucleus"/>
    <property type="evidence" value="ECO:0007669"/>
    <property type="project" value="TreeGrafter"/>
</dbReference>
<name>A0AAD7BY07_9AGAR</name>
<dbReference type="InterPro" id="IPR013922">
    <property type="entry name" value="Cyclin_PHO80-like"/>
</dbReference>
<feature type="compositionally biased region" description="Low complexity" evidence="1">
    <location>
        <begin position="1"/>
        <end position="14"/>
    </location>
</feature>
<accession>A0AAD7BY07</accession>
<protein>
    <recommendedName>
        <fullName evidence="2">Cyclin N-terminal domain-containing protein</fullName>
    </recommendedName>
</protein>
<dbReference type="GO" id="GO:0019901">
    <property type="term" value="F:protein kinase binding"/>
    <property type="evidence" value="ECO:0007669"/>
    <property type="project" value="InterPro"/>
</dbReference>
<comment type="caution">
    <text evidence="3">The sequence shown here is derived from an EMBL/GenBank/DDBJ whole genome shotgun (WGS) entry which is preliminary data.</text>
</comment>
<sequence length="300" mass="33194">MYYSSSSSASSSSSRNSPVHAASLLDPSTHSPELLRLVDVQITGPVIDYVVDCVSETVDYAMGRPSSRGRTAYRSPHIDKFTSFVSTVIERAEVSTATLLVTLVYVARVRPHLSIALEQWALERIFLGALICASKYSNDSTLKNVHWALCTGLFGKRDIGRIEREFLDVLDWELRVGETDLLAHHEGLVRALALPQRQHRRTSTPTRPATTKPYARRHAPVIPDLRSSSPASSSDDSMSPPTPVFTMDDVDVDMDLHPHPRPVKRSAHSAGFHDLLRAFPVPLPHHGHGGMRPFPLHVST</sequence>
<feature type="region of interest" description="Disordered" evidence="1">
    <location>
        <begin position="1"/>
        <end position="23"/>
    </location>
</feature>
<dbReference type="PANTHER" id="PTHR15615">
    <property type="match status" value="1"/>
</dbReference>
<organism evidence="3 4">
    <name type="scientific">Roridomyces roridus</name>
    <dbReference type="NCBI Taxonomy" id="1738132"/>
    <lineage>
        <taxon>Eukaryota</taxon>
        <taxon>Fungi</taxon>
        <taxon>Dikarya</taxon>
        <taxon>Basidiomycota</taxon>
        <taxon>Agaricomycotina</taxon>
        <taxon>Agaricomycetes</taxon>
        <taxon>Agaricomycetidae</taxon>
        <taxon>Agaricales</taxon>
        <taxon>Marasmiineae</taxon>
        <taxon>Mycenaceae</taxon>
        <taxon>Roridomyces</taxon>
    </lineage>
</organism>